<comment type="cofactor">
    <cofactor evidence="1">
        <name>a metal cation</name>
        <dbReference type="ChEBI" id="CHEBI:25213"/>
    </cofactor>
</comment>
<evidence type="ECO:0000256" key="1">
    <source>
        <dbReference type="ARBA" id="ARBA00001920"/>
    </source>
</evidence>
<keyword evidence="5 11" id="KW-0028">Amino-acid biosynthesis</keyword>
<dbReference type="InterPro" id="IPR001342">
    <property type="entry name" value="HDH_cat"/>
</dbReference>
<keyword evidence="7 11" id="KW-0521">NADP</keyword>
<keyword evidence="15" id="KW-1185">Reference proteome</keyword>
<protein>
    <recommendedName>
        <fullName evidence="4 11">Homoserine dehydrogenase</fullName>
        <ecNumber evidence="4 11">1.1.1.3</ecNumber>
    </recommendedName>
</protein>
<keyword evidence="8 11" id="KW-0560">Oxidoreductase</keyword>
<evidence type="ECO:0000256" key="6">
    <source>
        <dbReference type="ARBA" id="ARBA00022697"/>
    </source>
</evidence>
<evidence type="ECO:0000313" key="14">
    <source>
        <dbReference type="EMBL" id="GFH22425.1"/>
    </source>
</evidence>
<accession>A0A699ZK81</accession>
<comment type="pathway">
    <text evidence="3 11">Amino-acid biosynthesis; L-methionine biosynthesis via de novo pathway; L-homoserine from L-aspartate: step 3/3.</text>
</comment>
<dbReference type="GO" id="GO:0009086">
    <property type="term" value="P:methionine biosynthetic process"/>
    <property type="evidence" value="ECO:0007669"/>
    <property type="project" value="UniProtKB-KW"/>
</dbReference>
<dbReference type="UniPathway" id="UPA00051">
    <property type="reaction ID" value="UER00465"/>
</dbReference>
<dbReference type="InterPro" id="IPR019811">
    <property type="entry name" value="HDH_CS"/>
</dbReference>
<comment type="catalytic activity">
    <reaction evidence="10">
        <text>L-homoserine + NADP(+) = L-aspartate 4-semialdehyde + NADPH + H(+)</text>
        <dbReference type="Rhea" id="RHEA:15761"/>
        <dbReference type="ChEBI" id="CHEBI:15378"/>
        <dbReference type="ChEBI" id="CHEBI:57476"/>
        <dbReference type="ChEBI" id="CHEBI:57783"/>
        <dbReference type="ChEBI" id="CHEBI:58349"/>
        <dbReference type="ChEBI" id="CHEBI:537519"/>
        <dbReference type="EC" id="1.1.1.3"/>
    </reaction>
    <physiologicalReaction direction="right-to-left" evidence="10">
        <dbReference type="Rhea" id="RHEA:15763"/>
    </physiologicalReaction>
</comment>
<dbReference type="PANTHER" id="PTHR43070">
    <property type="match status" value="1"/>
</dbReference>
<evidence type="ECO:0000256" key="2">
    <source>
        <dbReference type="ARBA" id="ARBA00005056"/>
    </source>
</evidence>
<evidence type="ECO:0000256" key="8">
    <source>
        <dbReference type="ARBA" id="ARBA00023002"/>
    </source>
</evidence>
<organism evidence="14 15">
    <name type="scientific">Haematococcus lacustris</name>
    <name type="common">Green alga</name>
    <name type="synonym">Haematococcus pluvialis</name>
    <dbReference type="NCBI Taxonomy" id="44745"/>
    <lineage>
        <taxon>Eukaryota</taxon>
        <taxon>Viridiplantae</taxon>
        <taxon>Chlorophyta</taxon>
        <taxon>core chlorophytes</taxon>
        <taxon>Chlorophyceae</taxon>
        <taxon>CS clade</taxon>
        <taxon>Chlamydomonadales</taxon>
        <taxon>Haematococcaceae</taxon>
        <taxon>Haematococcus</taxon>
    </lineage>
</organism>
<comment type="caution">
    <text evidence="14">The sequence shown here is derived from an EMBL/GenBank/DDBJ whole genome shotgun (WGS) entry which is preliminary data.</text>
</comment>
<evidence type="ECO:0000256" key="5">
    <source>
        <dbReference type="ARBA" id="ARBA00022605"/>
    </source>
</evidence>
<dbReference type="PROSITE" id="PS01042">
    <property type="entry name" value="HOMOSER_DHGENASE"/>
    <property type="match status" value="1"/>
</dbReference>
<dbReference type="PANTHER" id="PTHR43070:SF5">
    <property type="entry name" value="HOMOSERINE DEHYDROGENASE"/>
    <property type="match status" value="1"/>
</dbReference>
<evidence type="ECO:0000256" key="10">
    <source>
        <dbReference type="ARBA" id="ARBA00048841"/>
    </source>
</evidence>
<dbReference type="Proteomes" id="UP000485058">
    <property type="component" value="Unassembled WGS sequence"/>
</dbReference>
<feature type="non-terminal residue" evidence="14">
    <location>
        <position position="1"/>
    </location>
</feature>
<proteinExistence type="inferred from homology"/>
<dbReference type="AlphaFoldDB" id="A0A699ZK81"/>
<dbReference type="InterPro" id="IPR011147">
    <property type="entry name" value="Bifunc_Aspkin/hSer_DH"/>
</dbReference>
<dbReference type="UniPathway" id="UPA00050">
    <property type="reaction ID" value="UER00063"/>
</dbReference>
<reference evidence="14 15" key="1">
    <citation type="submission" date="2020-02" db="EMBL/GenBank/DDBJ databases">
        <title>Draft genome sequence of Haematococcus lacustris strain NIES-144.</title>
        <authorList>
            <person name="Morimoto D."/>
            <person name="Nakagawa S."/>
            <person name="Yoshida T."/>
            <person name="Sawayama S."/>
        </authorList>
    </citation>
    <scope>NUCLEOTIDE SEQUENCE [LARGE SCALE GENOMIC DNA]</scope>
    <source>
        <strain evidence="14 15">NIES-144</strain>
    </source>
</reference>
<evidence type="ECO:0000256" key="9">
    <source>
        <dbReference type="ARBA" id="ARBA00023167"/>
    </source>
</evidence>
<feature type="domain" description="Homoserine dehydrogenase catalytic" evidence="13">
    <location>
        <begin position="3"/>
        <end position="173"/>
    </location>
</feature>
<gene>
    <name evidence="14" type="ORF">HaLaN_19889</name>
</gene>
<dbReference type="EMBL" id="BLLF01002036">
    <property type="protein sequence ID" value="GFH22425.1"/>
    <property type="molecule type" value="Genomic_DNA"/>
</dbReference>
<evidence type="ECO:0000256" key="7">
    <source>
        <dbReference type="ARBA" id="ARBA00022857"/>
    </source>
</evidence>
<evidence type="ECO:0000256" key="3">
    <source>
        <dbReference type="ARBA" id="ARBA00005062"/>
    </source>
</evidence>
<keyword evidence="6 11" id="KW-0791">Threonine biosynthesis</keyword>
<sequence length="176" mass="19343">MGTLKHLVETGDRVERIEGIFSGTLSYIFNTFGDGRPFSEVVLDAKAKGFTEPDPRDDLNGTDVARKVAILARECGLELELSDIPVESLVPEPLRASPSAAEYMARIPEFDGEMAQRLQAAEASGEVLRFVGVVDVKGGKGCVELRRYPRTHPFAQLSGTDNIIAFTTKRYTRQPL</sequence>
<keyword evidence="9 11" id="KW-0486">Methionine biosynthesis</keyword>
<name>A0A699ZK81_HAELA</name>
<dbReference type="GO" id="GO:0009090">
    <property type="term" value="P:homoserine biosynthetic process"/>
    <property type="evidence" value="ECO:0007669"/>
    <property type="project" value="TreeGrafter"/>
</dbReference>
<evidence type="ECO:0000313" key="15">
    <source>
        <dbReference type="Proteomes" id="UP000485058"/>
    </source>
</evidence>
<dbReference type="GO" id="GO:0004412">
    <property type="term" value="F:homoserine dehydrogenase activity"/>
    <property type="evidence" value="ECO:0007669"/>
    <property type="project" value="UniProtKB-EC"/>
</dbReference>
<dbReference type="FunFam" id="3.30.360.10:FF:000006">
    <property type="entry name" value="Bifunctional aspartokinase/homoserine dehydrogenase"/>
    <property type="match status" value="1"/>
</dbReference>
<dbReference type="GO" id="GO:0009088">
    <property type="term" value="P:threonine biosynthetic process"/>
    <property type="evidence" value="ECO:0007669"/>
    <property type="project" value="UniProtKB-UniPathway"/>
</dbReference>
<comment type="pathway">
    <text evidence="2 11">Amino-acid biosynthesis; L-threonine biosynthesis; L-threonine from L-aspartate: step 3/5.</text>
</comment>
<dbReference type="EC" id="1.1.1.3" evidence="4 11"/>
<evidence type="ECO:0000259" key="13">
    <source>
        <dbReference type="Pfam" id="PF00742"/>
    </source>
</evidence>
<evidence type="ECO:0000256" key="4">
    <source>
        <dbReference type="ARBA" id="ARBA00013213"/>
    </source>
</evidence>
<dbReference type="Pfam" id="PF00742">
    <property type="entry name" value="Homoserine_dh"/>
    <property type="match status" value="1"/>
</dbReference>
<comment type="similarity">
    <text evidence="12">Belongs to the homoserine dehydrogenase family.</text>
</comment>
<evidence type="ECO:0000256" key="12">
    <source>
        <dbReference type="RuleBase" id="RU004171"/>
    </source>
</evidence>
<dbReference type="Gene3D" id="3.30.360.10">
    <property type="entry name" value="Dihydrodipicolinate Reductase, domain 2"/>
    <property type="match status" value="1"/>
</dbReference>
<feature type="non-terminal residue" evidence="14">
    <location>
        <position position="176"/>
    </location>
</feature>
<evidence type="ECO:0000256" key="11">
    <source>
        <dbReference type="RuleBase" id="RU000579"/>
    </source>
</evidence>
<dbReference type="SUPFAM" id="SSF55347">
    <property type="entry name" value="Glyceraldehyde-3-phosphate dehydrogenase-like, C-terminal domain"/>
    <property type="match status" value="1"/>
</dbReference>